<organism evidence="2">
    <name type="scientific">Ensete ventricosum</name>
    <name type="common">Abyssinian banana</name>
    <name type="synonym">Musa ensete</name>
    <dbReference type="NCBI Taxonomy" id="4639"/>
    <lineage>
        <taxon>Eukaryota</taxon>
        <taxon>Viridiplantae</taxon>
        <taxon>Streptophyta</taxon>
        <taxon>Embryophyta</taxon>
        <taxon>Tracheophyta</taxon>
        <taxon>Spermatophyta</taxon>
        <taxon>Magnoliopsida</taxon>
        <taxon>Liliopsida</taxon>
        <taxon>Zingiberales</taxon>
        <taxon>Musaceae</taxon>
        <taxon>Ensete</taxon>
    </lineage>
</organism>
<gene>
    <name evidence="2" type="ORF">BHM03_00009863</name>
</gene>
<reference evidence="2" key="1">
    <citation type="journal article" date="2018" name="Data Brief">
        <title>Genome sequence data from 17 accessions of Ensete ventricosum, a staple food crop for millions in Ethiopia.</title>
        <authorList>
            <person name="Yemataw Z."/>
            <person name="Muzemil S."/>
            <person name="Ambachew D."/>
            <person name="Tripathi L."/>
            <person name="Tesfaye K."/>
            <person name="Chala A."/>
            <person name="Farbos A."/>
            <person name="O'Neill P."/>
            <person name="Moore K."/>
            <person name="Grant M."/>
            <person name="Studholme D.J."/>
        </authorList>
    </citation>
    <scope>NUCLEOTIDE SEQUENCE [LARGE SCALE GENOMIC DNA]</scope>
    <source>
        <tissue evidence="2">Leaf</tissue>
    </source>
</reference>
<evidence type="ECO:0000256" key="1">
    <source>
        <dbReference type="SAM" id="MobiDB-lite"/>
    </source>
</evidence>
<feature type="region of interest" description="Disordered" evidence="1">
    <location>
        <begin position="1"/>
        <end position="23"/>
    </location>
</feature>
<protein>
    <submittedName>
        <fullName evidence="2">Uncharacterized protein</fullName>
    </submittedName>
</protein>
<accession>A0A444CET4</accession>
<evidence type="ECO:0000313" key="2">
    <source>
        <dbReference type="EMBL" id="RZR72042.1"/>
    </source>
</evidence>
<proteinExistence type="predicted"/>
<dbReference type="AlphaFoldDB" id="A0A444CET4"/>
<dbReference type="EMBL" id="KV875620">
    <property type="protein sequence ID" value="RZR72042.1"/>
    <property type="molecule type" value="Genomic_DNA"/>
</dbReference>
<feature type="compositionally biased region" description="Basic residues" evidence="1">
    <location>
        <begin position="9"/>
        <end position="22"/>
    </location>
</feature>
<name>A0A444CET4_ENSVE</name>
<sequence length="89" mass="9735">MVTHEGSIHRKTAYKKGRHRQRSFAGRALAEAALVGRLLTRKGYHHISDSAREGSAYRTRRWATCGRSSVILATTSTAQGGACHKGGDR</sequence>
<dbReference type="Proteomes" id="UP000290560">
    <property type="component" value="Unassembled WGS sequence"/>
</dbReference>